<evidence type="ECO:0000256" key="7">
    <source>
        <dbReference type="SAM" id="SignalP"/>
    </source>
</evidence>
<keyword evidence="3" id="KW-0479">Metal-binding</keyword>
<dbReference type="SUPFAM" id="SSF48452">
    <property type="entry name" value="TPR-like"/>
    <property type="match status" value="1"/>
</dbReference>
<keyword evidence="6" id="KW-0482">Metalloprotease</keyword>
<keyword evidence="7" id="KW-0732">Signal</keyword>
<evidence type="ECO:0000256" key="2">
    <source>
        <dbReference type="ARBA" id="ARBA00022670"/>
    </source>
</evidence>
<sequence>MMSVLRNLLVVICTAALAATTALASVNLPDFGEPADRTLSPAEEADIGARIEAQLHAAGLILEDHQLTEYVTRLGARLAVHGGTGPNGFTFFVIRDDSINAFALPGGYIGIHTGLIKASSSESELAGVVAHEEAHVTQRHIARQLQGSAGWNLATAALVVAAALAGATDPDLVQAALGIGLASVQQRQINHTRSHELEADRLGIRTLAQAGFDPRGMATFFERLHQQTRLYGNQLPEILLTHPVSATRVSEALNRAEEYGPVERESSKEYRYMRARARVLAASPPSLEREFFQRSLEHDQTDDEARYGLALIDMLGGDGEAALRQLKQIADADQINVQLALAQAEQIAGQHRAAHARYEDTMRRFPGYAPTALAYADTLIRNGESDQARRVLLASQAYQRHQPDAFRLLALAARDSGREPEAHYQMAAFFRYRGNYRAAINQLHTGLQRQDLSEVERARLESRMLEYRRNAPAELRRSGSTG</sequence>
<comment type="cofactor">
    <cofactor evidence="1">
        <name>Zn(2+)</name>
        <dbReference type="ChEBI" id="CHEBI:29105"/>
    </cofactor>
</comment>
<evidence type="ECO:0000256" key="3">
    <source>
        <dbReference type="ARBA" id="ARBA00022723"/>
    </source>
</evidence>
<dbReference type="InterPro" id="IPR011990">
    <property type="entry name" value="TPR-like_helical_dom_sf"/>
</dbReference>
<name>A0A363UMW9_9GAMM</name>
<keyword evidence="2" id="KW-0645">Protease</keyword>
<dbReference type="EMBL" id="QEQK01000004">
    <property type="protein sequence ID" value="PWN56769.1"/>
    <property type="molecule type" value="Genomic_DNA"/>
</dbReference>
<protein>
    <recommendedName>
        <fullName evidence="8">Peptidase M48 domain-containing protein</fullName>
    </recommendedName>
</protein>
<dbReference type="AlphaFoldDB" id="A0A363UMW9"/>
<feature type="chain" id="PRO_5017081864" description="Peptidase M48 domain-containing protein" evidence="7">
    <location>
        <begin position="25"/>
        <end position="482"/>
    </location>
</feature>
<dbReference type="PANTHER" id="PTHR22726">
    <property type="entry name" value="METALLOENDOPEPTIDASE OMA1"/>
    <property type="match status" value="1"/>
</dbReference>
<dbReference type="PANTHER" id="PTHR22726:SF1">
    <property type="entry name" value="METALLOENDOPEPTIDASE OMA1, MITOCHONDRIAL"/>
    <property type="match status" value="1"/>
</dbReference>
<keyword evidence="5" id="KW-0862">Zinc</keyword>
<keyword evidence="10" id="KW-1185">Reference proteome</keyword>
<dbReference type="CDD" id="cd07333">
    <property type="entry name" value="M48C_bepA_like"/>
    <property type="match status" value="1"/>
</dbReference>
<evidence type="ECO:0000313" key="9">
    <source>
        <dbReference type="EMBL" id="PWN56769.1"/>
    </source>
</evidence>
<feature type="domain" description="Peptidase M48" evidence="8">
    <location>
        <begin position="67"/>
        <end position="255"/>
    </location>
</feature>
<gene>
    <name evidence="9" type="ORF">DEH80_04895</name>
</gene>
<dbReference type="Pfam" id="PF14559">
    <property type="entry name" value="TPR_19"/>
    <property type="match status" value="1"/>
</dbReference>
<dbReference type="GO" id="GO:0004222">
    <property type="term" value="F:metalloendopeptidase activity"/>
    <property type="evidence" value="ECO:0007669"/>
    <property type="project" value="InterPro"/>
</dbReference>
<dbReference type="InterPro" id="IPR051156">
    <property type="entry name" value="Mito/Outer_Membr_Metalloprot"/>
</dbReference>
<evidence type="ECO:0000256" key="4">
    <source>
        <dbReference type="ARBA" id="ARBA00022801"/>
    </source>
</evidence>
<proteinExistence type="predicted"/>
<dbReference type="GO" id="GO:0046872">
    <property type="term" value="F:metal ion binding"/>
    <property type="evidence" value="ECO:0007669"/>
    <property type="project" value="UniProtKB-KW"/>
</dbReference>
<dbReference type="OrthoDB" id="9810445at2"/>
<dbReference type="RefSeq" id="WP_109719366.1">
    <property type="nucleotide sequence ID" value="NZ_QEQK01000004.1"/>
</dbReference>
<dbReference type="Gene3D" id="1.25.40.10">
    <property type="entry name" value="Tetratricopeptide repeat domain"/>
    <property type="match status" value="1"/>
</dbReference>
<evidence type="ECO:0000256" key="1">
    <source>
        <dbReference type="ARBA" id="ARBA00001947"/>
    </source>
</evidence>
<dbReference type="InterPro" id="IPR001915">
    <property type="entry name" value="Peptidase_M48"/>
</dbReference>
<organism evidence="9 10">
    <name type="scientific">Abyssibacter profundi</name>
    <dbReference type="NCBI Taxonomy" id="2182787"/>
    <lineage>
        <taxon>Bacteria</taxon>
        <taxon>Pseudomonadati</taxon>
        <taxon>Pseudomonadota</taxon>
        <taxon>Gammaproteobacteria</taxon>
        <taxon>Chromatiales</taxon>
        <taxon>Oceanococcaceae</taxon>
        <taxon>Abyssibacter</taxon>
    </lineage>
</organism>
<evidence type="ECO:0000259" key="8">
    <source>
        <dbReference type="Pfam" id="PF01435"/>
    </source>
</evidence>
<keyword evidence="4" id="KW-0378">Hydrolase</keyword>
<evidence type="ECO:0000313" key="10">
    <source>
        <dbReference type="Proteomes" id="UP000251800"/>
    </source>
</evidence>
<evidence type="ECO:0000256" key="6">
    <source>
        <dbReference type="ARBA" id="ARBA00023049"/>
    </source>
</evidence>
<evidence type="ECO:0000256" key="5">
    <source>
        <dbReference type="ARBA" id="ARBA00022833"/>
    </source>
</evidence>
<reference evidence="9 10" key="1">
    <citation type="submission" date="2018-05" db="EMBL/GenBank/DDBJ databases">
        <title>Abyssibacter profundi OUC007T gen. nov., sp. nov, a marine bacterium isolated from seawater of the Mariana Trench.</title>
        <authorList>
            <person name="Zhou S."/>
        </authorList>
    </citation>
    <scope>NUCLEOTIDE SEQUENCE [LARGE SCALE GENOMIC DNA]</scope>
    <source>
        <strain evidence="9 10">OUC007</strain>
    </source>
</reference>
<accession>A0A363UMW9</accession>
<dbReference type="Proteomes" id="UP000251800">
    <property type="component" value="Unassembled WGS sequence"/>
</dbReference>
<dbReference type="Pfam" id="PF01435">
    <property type="entry name" value="Peptidase_M48"/>
    <property type="match status" value="1"/>
</dbReference>
<dbReference type="GO" id="GO:0051603">
    <property type="term" value="P:proteolysis involved in protein catabolic process"/>
    <property type="evidence" value="ECO:0007669"/>
    <property type="project" value="TreeGrafter"/>
</dbReference>
<comment type="caution">
    <text evidence="9">The sequence shown here is derived from an EMBL/GenBank/DDBJ whole genome shotgun (WGS) entry which is preliminary data.</text>
</comment>
<feature type="signal peptide" evidence="7">
    <location>
        <begin position="1"/>
        <end position="24"/>
    </location>
</feature>
<dbReference type="Gene3D" id="3.30.2010.10">
    <property type="entry name" value="Metalloproteases ('zincins'), catalytic domain"/>
    <property type="match status" value="1"/>
</dbReference>
<dbReference type="GO" id="GO:0016020">
    <property type="term" value="C:membrane"/>
    <property type="evidence" value="ECO:0007669"/>
    <property type="project" value="TreeGrafter"/>
</dbReference>